<dbReference type="Pfam" id="PF09822">
    <property type="entry name" value="ABC_transp_aux"/>
    <property type="match status" value="1"/>
</dbReference>
<reference evidence="2" key="1">
    <citation type="submission" date="2013-08" db="EMBL/GenBank/DDBJ databases">
        <authorList>
            <person name="Mendez C."/>
            <person name="Richter M."/>
            <person name="Ferrer M."/>
            <person name="Sanchez J."/>
        </authorList>
    </citation>
    <scope>NUCLEOTIDE SEQUENCE</scope>
</reference>
<feature type="non-terminal residue" evidence="2">
    <location>
        <position position="154"/>
    </location>
</feature>
<accession>T1C818</accession>
<dbReference type="EMBL" id="AUZY01000602">
    <property type="protein sequence ID" value="EQD78267.1"/>
    <property type="molecule type" value="Genomic_DNA"/>
</dbReference>
<dbReference type="AlphaFoldDB" id="T1C818"/>
<comment type="caution">
    <text evidence="2">The sequence shown here is derived from an EMBL/GenBank/DDBJ whole genome shotgun (WGS) entry which is preliminary data.</text>
</comment>
<dbReference type="InterPro" id="IPR019196">
    <property type="entry name" value="ABC_transp_unknown"/>
</dbReference>
<feature type="non-terminal residue" evidence="2">
    <location>
        <position position="1"/>
    </location>
</feature>
<proteinExistence type="predicted"/>
<sequence length="154" mass="16638">LEYDVARLIHELVTPQRPLVGLISGLPVEGTPGSANAPGLPPWTTFQQLGQLFRVQPLDGRTLTAIPAAVRVLLLVQPDMLSAGAVQAIRAFLLRGGHLALFIDPDPENLPPARAVASAQASWHALQPLFAEWGVSFDRIASCLIRPWRAALRC</sequence>
<organism evidence="2">
    <name type="scientific">mine drainage metagenome</name>
    <dbReference type="NCBI Taxonomy" id="410659"/>
    <lineage>
        <taxon>unclassified sequences</taxon>
        <taxon>metagenomes</taxon>
        <taxon>ecological metagenomes</taxon>
    </lineage>
</organism>
<reference evidence="2" key="2">
    <citation type="journal article" date="2014" name="ISME J.">
        <title>Microbial stratification in low pH oxic and suboxic macroscopic growths along an acid mine drainage.</title>
        <authorList>
            <person name="Mendez-Garcia C."/>
            <person name="Mesa V."/>
            <person name="Sprenger R.R."/>
            <person name="Richter M."/>
            <person name="Diez M.S."/>
            <person name="Solano J."/>
            <person name="Bargiela R."/>
            <person name="Golyshina O.V."/>
            <person name="Manteca A."/>
            <person name="Ramos J.L."/>
            <person name="Gallego J.R."/>
            <person name="Llorente I."/>
            <person name="Martins Dos Santos V.A."/>
            <person name="Jensen O.N."/>
            <person name="Pelaez A.I."/>
            <person name="Sanchez J."/>
            <person name="Ferrer M."/>
        </authorList>
    </citation>
    <scope>NUCLEOTIDE SEQUENCE</scope>
</reference>
<gene>
    <name evidence="2" type="ORF">B1B_00817</name>
</gene>
<name>T1C818_9ZZZZ</name>
<evidence type="ECO:0000313" key="2">
    <source>
        <dbReference type="EMBL" id="EQD78267.1"/>
    </source>
</evidence>
<feature type="domain" description="ABC-type uncharacterised transport system" evidence="1">
    <location>
        <begin position="17"/>
        <end position="138"/>
    </location>
</feature>
<evidence type="ECO:0000259" key="1">
    <source>
        <dbReference type="Pfam" id="PF09822"/>
    </source>
</evidence>
<protein>
    <submittedName>
        <fullName evidence="2">ABC-type uncharacterized transport system involved in gliding motility, auxiliary component</fullName>
    </submittedName>
</protein>